<proteinExistence type="predicted"/>
<dbReference type="OrthoDB" id="128905at2759"/>
<dbReference type="AlphaFoldDB" id="W2WSS4"/>
<comment type="caution">
    <text evidence="1">The sequence shown here is derived from an EMBL/GenBank/DDBJ whole genome shotgun (WGS) entry which is preliminary data.</text>
</comment>
<reference evidence="1 2" key="1">
    <citation type="submission" date="2013-11" db="EMBL/GenBank/DDBJ databases">
        <title>The Genome Sequence of Phytophthora parasitica CJ01A1.</title>
        <authorList>
            <consortium name="The Broad Institute Genomics Platform"/>
            <person name="Russ C."/>
            <person name="Tyler B."/>
            <person name="Panabieres F."/>
            <person name="Shan W."/>
            <person name="Tripathy S."/>
            <person name="Grunwald N."/>
            <person name="Machado M."/>
            <person name="Johnson C.S."/>
            <person name="Walker B."/>
            <person name="Young S.K."/>
            <person name="Zeng Q."/>
            <person name="Gargeya S."/>
            <person name="Fitzgerald M."/>
            <person name="Haas B."/>
            <person name="Abouelleil A."/>
            <person name="Allen A.W."/>
            <person name="Alvarado L."/>
            <person name="Arachchi H.M."/>
            <person name="Berlin A.M."/>
            <person name="Chapman S.B."/>
            <person name="Gainer-Dewar J."/>
            <person name="Goldberg J."/>
            <person name="Griggs A."/>
            <person name="Gujja S."/>
            <person name="Hansen M."/>
            <person name="Howarth C."/>
            <person name="Imamovic A."/>
            <person name="Ireland A."/>
            <person name="Larimer J."/>
            <person name="McCowan C."/>
            <person name="Murphy C."/>
            <person name="Pearson M."/>
            <person name="Poon T.W."/>
            <person name="Priest M."/>
            <person name="Roberts A."/>
            <person name="Saif S."/>
            <person name="Shea T."/>
            <person name="Sisk P."/>
            <person name="Sykes S."/>
            <person name="Wortman J."/>
            <person name="Nusbaum C."/>
            <person name="Birren B."/>
        </authorList>
    </citation>
    <scope>NUCLEOTIDE SEQUENCE [LARGE SCALE GENOMIC DNA]</scope>
    <source>
        <strain evidence="1 2">CJ01A1</strain>
    </source>
</reference>
<name>W2WSS4_PHYNI</name>
<accession>W2WSS4</accession>
<dbReference type="Proteomes" id="UP000018958">
    <property type="component" value="Unassembled WGS sequence"/>
</dbReference>
<protein>
    <submittedName>
        <fullName evidence="1">Uncharacterized protein</fullName>
    </submittedName>
</protein>
<sequence>MNAPNEKPFKQLWRELSKAGWKSRKPMGLSVDYTYVMPGVTGRLNIEKRGVVYFVNKNS</sequence>
<dbReference type="EMBL" id="ANIX01002273">
    <property type="protein sequence ID" value="ETP13203.1"/>
    <property type="molecule type" value="Genomic_DNA"/>
</dbReference>
<organism evidence="1 2">
    <name type="scientific">Phytophthora nicotianae CJ01A1</name>
    <dbReference type="NCBI Taxonomy" id="1317063"/>
    <lineage>
        <taxon>Eukaryota</taxon>
        <taxon>Sar</taxon>
        <taxon>Stramenopiles</taxon>
        <taxon>Oomycota</taxon>
        <taxon>Peronosporomycetes</taxon>
        <taxon>Peronosporales</taxon>
        <taxon>Peronosporaceae</taxon>
        <taxon>Phytophthora</taxon>
    </lineage>
</organism>
<evidence type="ECO:0000313" key="2">
    <source>
        <dbReference type="Proteomes" id="UP000018958"/>
    </source>
</evidence>
<evidence type="ECO:0000313" key="1">
    <source>
        <dbReference type="EMBL" id="ETP13203.1"/>
    </source>
</evidence>
<gene>
    <name evidence="1" type="ORF">F441_11555</name>
</gene>